<reference evidence="2" key="1">
    <citation type="submission" date="2023-06" db="EMBL/GenBank/DDBJ databases">
        <title>Genomic analysis of the entomopathogenic nematode Steinernema hermaphroditum.</title>
        <authorList>
            <person name="Schwarz E.M."/>
            <person name="Heppert J.K."/>
            <person name="Baniya A."/>
            <person name="Schwartz H.T."/>
            <person name="Tan C.-H."/>
            <person name="Antoshechkin I."/>
            <person name="Sternberg P.W."/>
            <person name="Goodrich-Blair H."/>
            <person name="Dillman A.R."/>
        </authorList>
    </citation>
    <scope>NUCLEOTIDE SEQUENCE</scope>
    <source>
        <strain evidence="2">PS9179</strain>
        <tissue evidence="2">Whole animal</tissue>
    </source>
</reference>
<dbReference type="GO" id="GO:0005615">
    <property type="term" value="C:extracellular space"/>
    <property type="evidence" value="ECO:0007669"/>
    <property type="project" value="TreeGrafter"/>
</dbReference>
<sequence>MRGFIRLRQWLLNFTLIGVLYLVIAYSFFSSPTVVQDNATPFERSSSRVGHRKAESVSIIITGDELLANNKSTRILQSATCRIPKLEQNKSEIMAFYETPKPLNCEENAANWVFIDSERRLQLTPYAKKQFGGSVKCDVEYFFRVSDSYLRQETTKNFVIGSIIDKGDYFVASCHSGKSYWKGALMTIVPNAERIKEQKQKKQPEDWSGLNVFFMGMDSLSQMAYRRVLPKTVQYFEKVMKAVVLNGYNIVGDGTPQAFIPILTSQTELELPLTRKRFNNANYVDVYPFLWNNFSDAGYMTLYGEDAAAIGTFTYRLKGFKKQPTDHYTRTFFQKAEKLSYGKCFGSEPQHKSWLRYSQEFMERYPDMPRFSVMHHSALSHDDISQAQVMDDDFEKTLKDMHTNGVFDNSVVIIMADHGHRFAKLRETQQGQLEERLPFFGIYLPEKFRESEKGKTAYENLKMNADRLSSPFDIYSTLMDVLHWPTKEQLLKPEVPKRSMSLFRPLPESRTCDEAGIEPHWCTCLNWEDAYEEEEQRQISEKIARAVVQAINSKTEPERTLCAPISLSKLEGAKRLVPHEDLLHYKNVKDADGFVPELSGNTKATNALYQLKVRTEPGNSLYEVTVRYDSIVNSVEVDMTAISHVNKYGDNPHCIIDKNYFLAAYCVCYDKIPA</sequence>
<dbReference type="PANTHER" id="PTHR10974">
    <property type="entry name" value="FI08016P-RELATED"/>
    <property type="match status" value="1"/>
</dbReference>
<dbReference type="CDD" id="cd16021">
    <property type="entry name" value="ALP_like"/>
    <property type="match status" value="1"/>
</dbReference>
<evidence type="ECO:0000256" key="1">
    <source>
        <dbReference type="SAM" id="Phobius"/>
    </source>
</evidence>
<name>A0AA39H2C8_9BILA</name>
<dbReference type="InterPro" id="IPR017850">
    <property type="entry name" value="Alkaline_phosphatase_core_sf"/>
</dbReference>
<dbReference type="SUPFAM" id="SSF53649">
    <property type="entry name" value="Alkaline phosphatase-like"/>
    <property type="match status" value="1"/>
</dbReference>
<proteinExistence type="predicted"/>
<gene>
    <name evidence="2" type="ORF">QR680_002350</name>
</gene>
<evidence type="ECO:0000313" key="3">
    <source>
        <dbReference type="Proteomes" id="UP001175271"/>
    </source>
</evidence>
<organism evidence="2 3">
    <name type="scientific">Steinernema hermaphroditum</name>
    <dbReference type="NCBI Taxonomy" id="289476"/>
    <lineage>
        <taxon>Eukaryota</taxon>
        <taxon>Metazoa</taxon>
        <taxon>Ecdysozoa</taxon>
        <taxon>Nematoda</taxon>
        <taxon>Chromadorea</taxon>
        <taxon>Rhabditida</taxon>
        <taxon>Tylenchina</taxon>
        <taxon>Panagrolaimomorpha</taxon>
        <taxon>Strongyloidoidea</taxon>
        <taxon>Steinernematidae</taxon>
        <taxon>Steinernema</taxon>
    </lineage>
</organism>
<feature type="transmembrane region" description="Helical" evidence="1">
    <location>
        <begin position="12"/>
        <end position="29"/>
    </location>
</feature>
<dbReference type="Proteomes" id="UP001175271">
    <property type="component" value="Unassembled WGS sequence"/>
</dbReference>
<keyword evidence="1" id="KW-0812">Transmembrane</keyword>
<dbReference type="InterPro" id="IPR004245">
    <property type="entry name" value="DUF229"/>
</dbReference>
<dbReference type="Pfam" id="PF02995">
    <property type="entry name" value="DUF229"/>
    <property type="match status" value="1"/>
</dbReference>
<protein>
    <submittedName>
        <fullName evidence="2">Uncharacterized protein</fullName>
    </submittedName>
</protein>
<keyword evidence="1" id="KW-0472">Membrane</keyword>
<dbReference type="PANTHER" id="PTHR10974:SF1">
    <property type="entry name" value="FI08016P-RELATED"/>
    <property type="match status" value="1"/>
</dbReference>
<keyword evidence="1" id="KW-1133">Transmembrane helix</keyword>
<accession>A0AA39H2C8</accession>
<dbReference type="AlphaFoldDB" id="A0AA39H2C8"/>
<dbReference type="EMBL" id="JAUCMV010000005">
    <property type="protein sequence ID" value="KAK0397942.1"/>
    <property type="molecule type" value="Genomic_DNA"/>
</dbReference>
<keyword evidence="3" id="KW-1185">Reference proteome</keyword>
<evidence type="ECO:0000313" key="2">
    <source>
        <dbReference type="EMBL" id="KAK0397942.1"/>
    </source>
</evidence>
<dbReference type="Gene3D" id="3.40.720.10">
    <property type="entry name" value="Alkaline Phosphatase, subunit A"/>
    <property type="match status" value="1"/>
</dbReference>
<dbReference type="FunFam" id="3.40.720.10:FF:000017">
    <property type="entry name" value="Predicted protein"/>
    <property type="match status" value="1"/>
</dbReference>
<comment type="caution">
    <text evidence="2">The sequence shown here is derived from an EMBL/GenBank/DDBJ whole genome shotgun (WGS) entry which is preliminary data.</text>
</comment>